<dbReference type="InterPro" id="IPR017584">
    <property type="entry name" value="Pyridine_nucleo_diS_OxRdtase_N"/>
</dbReference>
<dbReference type="InterPro" id="IPR051169">
    <property type="entry name" value="NADH-Q_oxidoreductase"/>
</dbReference>
<dbReference type="PRINTS" id="PR00368">
    <property type="entry name" value="FADPNR"/>
</dbReference>
<feature type="domain" description="FAD/NAD(P)-binding" evidence="5">
    <location>
        <begin position="3"/>
        <end position="211"/>
    </location>
</feature>
<dbReference type="NCBIfam" id="TIGR03169">
    <property type="entry name" value="Nterm_to_SelD"/>
    <property type="match status" value="1"/>
</dbReference>
<reference evidence="6 7" key="1">
    <citation type="submission" date="2018-08" db="EMBL/GenBank/DDBJ databases">
        <title>Pseudooceanicola sediminis CY03 in the family Rhodobacteracea.</title>
        <authorList>
            <person name="Zhang Y.-J."/>
        </authorList>
    </citation>
    <scope>NUCLEOTIDE SEQUENCE [LARGE SCALE GENOMIC DNA]</scope>
    <source>
        <strain evidence="6 7">CY03</strain>
    </source>
</reference>
<name>A0A399J0X2_9RHOB</name>
<protein>
    <submittedName>
        <fullName evidence="6">Pyridine nucleotide-disulfide oxidoreductase</fullName>
    </submittedName>
</protein>
<keyword evidence="3" id="KW-0274">FAD</keyword>
<dbReference type="Gene3D" id="3.50.50.100">
    <property type="match status" value="1"/>
</dbReference>
<dbReference type="EMBL" id="QWJJ01000007">
    <property type="protein sequence ID" value="RII38901.1"/>
    <property type="molecule type" value="Genomic_DNA"/>
</dbReference>
<gene>
    <name evidence="6" type="ORF">DL237_09450</name>
</gene>
<evidence type="ECO:0000259" key="5">
    <source>
        <dbReference type="Pfam" id="PF07992"/>
    </source>
</evidence>
<dbReference type="PANTHER" id="PTHR42913:SF9">
    <property type="entry name" value="SLR1591 PROTEIN"/>
    <property type="match status" value="1"/>
</dbReference>
<dbReference type="SUPFAM" id="SSF51905">
    <property type="entry name" value="FAD/NAD(P)-binding domain"/>
    <property type="match status" value="2"/>
</dbReference>
<keyword evidence="2" id="KW-0285">Flavoprotein</keyword>
<keyword evidence="7" id="KW-1185">Reference proteome</keyword>
<evidence type="ECO:0000256" key="2">
    <source>
        <dbReference type="ARBA" id="ARBA00022630"/>
    </source>
</evidence>
<keyword evidence="4" id="KW-0560">Oxidoreductase</keyword>
<dbReference type="InterPro" id="IPR036188">
    <property type="entry name" value="FAD/NAD-bd_sf"/>
</dbReference>
<dbReference type="GO" id="GO:0003955">
    <property type="term" value="F:NAD(P)H dehydrogenase (quinone) activity"/>
    <property type="evidence" value="ECO:0007669"/>
    <property type="project" value="TreeGrafter"/>
</dbReference>
<sequence>MTDVILIGGGHSHALVLAQQARNPAQRLRLTLIDPFRRATYSGMVPGYLAGHYARRDLQIDLARLAARAQASFVQGHVSAIDPVAKRLSLILADGSRQQLPYDIAAFDIGQDHRPVGGMPPGDLRPVKPFDALCDAWDAFVSRPGPRRLCVLGAGAAGCELALAAAHRLGRHGQISLADRADRIVPTHGKALRHKLEHALSRAGIKLCLGSTGMDDVDLVIAATGGRPHAWLRRSGLCGPDGIPVMPTLLLRDHPDLFASGDCADFTQRPLAKAGVYAVRQAPILAENLRRHAMGRPLRPYRPQHDHLKLLSLGDHRAIADWHGLTASGRLPWLLKDHIDRAFMAQFPTA</sequence>
<evidence type="ECO:0000256" key="4">
    <source>
        <dbReference type="ARBA" id="ARBA00023002"/>
    </source>
</evidence>
<dbReference type="PANTHER" id="PTHR42913">
    <property type="entry name" value="APOPTOSIS-INDUCING FACTOR 1"/>
    <property type="match status" value="1"/>
</dbReference>
<proteinExistence type="predicted"/>
<evidence type="ECO:0000256" key="3">
    <source>
        <dbReference type="ARBA" id="ARBA00022827"/>
    </source>
</evidence>
<dbReference type="GO" id="GO:0019646">
    <property type="term" value="P:aerobic electron transport chain"/>
    <property type="evidence" value="ECO:0007669"/>
    <property type="project" value="TreeGrafter"/>
</dbReference>
<dbReference type="Proteomes" id="UP000265848">
    <property type="component" value="Unassembled WGS sequence"/>
</dbReference>
<dbReference type="AlphaFoldDB" id="A0A399J0X2"/>
<dbReference type="PROSITE" id="PS00626">
    <property type="entry name" value="RCC1_2"/>
    <property type="match status" value="1"/>
</dbReference>
<comment type="cofactor">
    <cofactor evidence="1">
        <name>FAD</name>
        <dbReference type="ChEBI" id="CHEBI:57692"/>
    </cofactor>
</comment>
<dbReference type="Pfam" id="PF07992">
    <property type="entry name" value="Pyr_redox_2"/>
    <property type="match status" value="1"/>
</dbReference>
<evidence type="ECO:0000313" key="7">
    <source>
        <dbReference type="Proteomes" id="UP000265848"/>
    </source>
</evidence>
<dbReference type="InterPro" id="IPR023753">
    <property type="entry name" value="FAD/NAD-binding_dom"/>
</dbReference>
<organism evidence="6 7">
    <name type="scientific">Pseudooceanicola sediminis</name>
    <dbReference type="NCBI Taxonomy" id="2211117"/>
    <lineage>
        <taxon>Bacteria</taxon>
        <taxon>Pseudomonadati</taxon>
        <taxon>Pseudomonadota</taxon>
        <taxon>Alphaproteobacteria</taxon>
        <taxon>Rhodobacterales</taxon>
        <taxon>Paracoccaceae</taxon>
        <taxon>Pseudooceanicola</taxon>
    </lineage>
</organism>
<evidence type="ECO:0000313" key="6">
    <source>
        <dbReference type="EMBL" id="RII38901.1"/>
    </source>
</evidence>
<comment type="caution">
    <text evidence="6">The sequence shown here is derived from an EMBL/GenBank/DDBJ whole genome shotgun (WGS) entry which is preliminary data.</text>
</comment>
<dbReference type="OrthoDB" id="9767928at2"/>
<accession>A0A399J0X2</accession>
<dbReference type="InterPro" id="IPR000408">
    <property type="entry name" value="Reg_chr_condens"/>
</dbReference>
<evidence type="ECO:0000256" key="1">
    <source>
        <dbReference type="ARBA" id="ARBA00001974"/>
    </source>
</evidence>